<evidence type="ECO:0000256" key="1">
    <source>
        <dbReference type="ARBA" id="ARBA00022516"/>
    </source>
</evidence>
<comment type="function">
    <text evidence="7">Catalyzes the N-acylation of UDP-3-O-acylglucosamine using 3-hydroxyacyl-ACP as the acyl donor. Is involved in the biosynthesis of lipid A, a phosphorylated glycolipid that anchors the lipopolysaccharide to the outer membrane of the cell.</text>
</comment>
<keyword evidence="5 7" id="KW-0443">Lipid metabolism</keyword>
<dbReference type="Gene3D" id="2.160.10.10">
    <property type="entry name" value="Hexapeptide repeat proteins"/>
    <property type="match status" value="1"/>
</dbReference>
<proteinExistence type="inferred from homology"/>
<comment type="subunit">
    <text evidence="7">Homotrimer.</text>
</comment>
<evidence type="ECO:0000256" key="5">
    <source>
        <dbReference type="ARBA" id="ARBA00023098"/>
    </source>
</evidence>
<dbReference type="EMBL" id="JACBGI020000001">
    <property type="protein sequence ID" value="MBF6056822.1"/>
    <property type="molecule type" value="Genomic_DNA"/>
</dbReference>
<evidence type="ECO:0000313" key="9">
    <source>
        <dbReference type="EMBL" id="MBF6056822.1"/>
    </source>
</evidence>
<keyword evidence="4 7" id="KW-0677">Repeat</keyword>
<dbReference type="GO" id="GO:0103118">
    <property type="term" value="F:UDP-3-O-[(3R)-3-hydroxyacyl]-glucosamine N-acyltransferase activity"/>
    <property type="evidence" value="ECO:0007669"/>
    <property type="project" value="UniProtKB-EC"/>
</dbReference>
<dbReference type="InterPro" id="IPR011004">
    <property type="entry name" value="Trimer_LpxA-like_sf"/>
</dbReference>
<keyword evidence="10" id="KW-1185">Reference proteome</keyword>
<dbReference type="PANTHER" id="PTHR43378:SF2">
    <property type="entry name" value="UDP-3-O-ACYLGLUCOSAMINE N-ACYLTRANSFERASE 1, MITOCHONDRIAL-RELATED"/>
    <property type="match status" value="1"/>
</dbReference>
<reference evidence="9 10" key="1">
    <citation type="submission" date="2020-06" db="EMBL/GenBank/DDBJ databases">
        <authorList>
            <person name="Scott K."/>
        </authorList>
    </citation>
    <scope>NUCLEOTIDE SEQUENCE [LARGE SCALE GENOMIC DNA]</scope>
    <source>
        <strain evidence="9 10">HH1</strain>
    </source>
</reference>
<comment type="pathway">
    <text evidence="7">Bacterial outer membrane biogenesis; LPS lipid A biosynthesis.</text>
</comment>
<sequence length="346" mass="37033">MTLNELVRFLESKGIELTFNGDADTQIQQVAPLDKAEPGSLAFFNDKKYLSALETTRASAVILAPQFVSASKTATIAVKNPYYVYALSAQYLYPRIQTPRGIHPTALIDDTAKLGKNLRIGPYVVIGAEVEIGDDCDIQAGTSIAQGTKIGANCYIGKNVVIENDCIIGNECNIKSGATIGGEGFGWAREGKQWNRIPQIGRVILGDRVSIGNNSTVDRGAIEDTVLDDNCIIDNLVHVGHNCYLGESVAVAALSGFAGTTKVGANCTVAGQVGFAGHLTVCDNVHFMAKSGVTSDITKPGVYSGFPVTDAKDWQRNAARARNLDSMFKELKALKKELQALKDSQD</sequence>
<evidence type="ECO:0000256" key="7">
    <source>
        <dbReference type="HAMAP-Rule" id="MF_00523"/>
    </source>
</evidence>
<organism evidence="9 10">
    <name type="scientific">Thiomicrorhabdus heinhorstiae</name>
    <dbReference type="NCBI Taxonomy" id="2748010"/>
    <lineage>
        <taxon>Bacteria</taxon>
        <taxon>Pseudomonadati</taxon>
        <taxon>Pseudomonadota</taxon>
        <taxon>Gammaproteobacteria</taxon>
        <taxon>Thiotrichales</taxon>
        <taxon>Piscirickettsiaceae</taxon>
        <taxon>Thiomicrorhabdus</taxon>
    </lineage>
</organism>
<dbReference type="Pfam" id="PF04613">
    <property type="entry name" value="LpxD"/>
    <property type="match status" value="1"/>
</dbReference>
<comment type="catalytic activity">
    <reaction evidence="7">
        <text>a UDP-3-O-[(3R)-3-hydroxyacyl]-alpha-D-glucosamine + a (3R)-hydroxyacyl-[ACP] = a UDP-2-N,3-O-bis[(3R)-3-hydroxyacyl]-alpha-D-glucosamine + holo-[ACP] + H(+)</text>
        <dbReference type="Rhea" id="RHEA:53836"/>
        <dbReference type="Rhea" id="RHEA-COMP:9685"/>
        <dbReference type="Rhea" id="RHEA-COMP:9945"/>
        <dbReference type="ChEBI" id="CHEBI:15378"/>
        <dbReference type="ChEBI" id="CHEBI:64479"/>
        <dbReference type="ChEBI" id="CHEBI:78827"/>
        <dbReference type="ChEBI" id="CHEBI:137740"/>
        <dbReference type="ChEBI" id="CHEBI:137748"/>
        <dbReference type="EC" id="2.3.1.191"/>
    </reaction>
</comment>
<evidence type="ECO:0000313" key="10">
    <source>
        <dbReference type="Proteomes" id="UP001193680"/>
    </source>
</evidence>
<dbReference type="HAMAP" id="MF_00523">
    <property type="entry name" value="LpxD"/>
    <property type="match status" value="1"/>
</dbReference>
<dbReference type="InterPro" id="IPR020573">
    <property type="entry name" value="UDP_GlcNAc_AcTrfase_non-rep"/>
</dbReference>
<dbReference type="EC" id="2.3.1.191" evidence="7"/>
<dbReference type="Gene3D" id="1.20.5.170">
    <property type="match status" value="1"/>
</dbReference>
<evidence type="ECO:0000256" key="6">
    <source>
        <dbReference type="ARBA" id="ARBA00023315"/>
    </source>
</evidence>
<keyword evidence="1 7" id="KW-0444">Lipid biosynthesis</keyword>
<dbReference type="SUPFAM" id="SSF51161">
    <property type="entry name" value="Trimeric LpxA-like enzymes"/>
    <property type="match status" value="1"/>
</dbReference>
<dbReference type="Gene3D" id="3.40.1390.10">
    <property type="entry name" value="MurE/MurF, N-terminal domain"/>
    <property type="match status" value="1"/>
</dbReference>
<keyword evidence="6 7" id="KW-0012">Acyltransferase</keyword>
<comment type="caution">
    <text evidence="9">The sequence shown here is derived from an EMBL/GenBank/DDBJ whole genome shotgun (WGS) entry which is preliminary data.</text>
</comment>
<protein>
    <recommendedName>
        <fullName evidence="7">UDP-3-O-acylglucosamine N-acyltransferase</fullName>
        <ecNumber evidence="7">2.3.1.191</ecNumber>
    </recommendedName>
</protein>
<dbReference type="Pfam" id="PF00132">
    <property type="entry name" value="Hexapep"/>
    <property type="match status" value="2"/>
</dbReference>
<keyword evidence="3 7" id="KW-0808">Transferase</keyword>
<reference evidence="9 10" key="2">
    <citation type="submission" date="2020-11" db="EMBL/GenBank/DDBJ databases">
        <title>Sulfur oxidizing isolate from Hospital Hole Sinkhole.</title>
        <authorList>
            <person name="Scott K.M."/>
        </authorList>
    </citation>
    <scope>NUCLEOTIDE SEQUENCE [LARGE SCALE GENOMIC DNA]</scope>
    <source>
        <strain evidence="9 10">HH1</strain>
    </source>
</reference>
<evidence type="ECO:0000259" key="8">
    <source>
        <dbReference type="Pfam" id="PF04613"/>
    </source>
</evidence>
<feature type="active site" description="Proton acceptor" evidence="7">
    <location>
        <position position="241"/>
    </location>
</feature>
<gene>
    <name evidence="7 9" type="primary">lpxD</name>
    <name evidence="9" type="ORF">H8792_000525</name>
</gene>
<dbReference type="RefSeq" id="WP_194947186.1">
    <property type="nucleotide sequence ID" value="NZ_JACBGI020000001.1"/>
</dbReference>
<evidence type="ECO:0000256" key="3">
    <source>
        <dbReference type="ARBA" id="ARBA00022679"/>
    </source>
</evidence>
<name>A0ABS0BXM2_9GAMM</name>
<dbReference type="NCBIfam" id="TIGR01853">
    <property type="entry name" value="lipid_A_lpxD"/>
    <property type="match status" value="1"/>
</dbReference>
<accession>A0ABS0BXM2</accession>
<keyword evidence="2 7" id="KW-0441">Lipid A biosynthesis</keyword>
<dbReference type="PANTHER" id="PTHR43378">
    <property type="entry name" value="UDP-3-O-ACYLGLUCOSAMINE N-ACYLTRANSFERASE"/>
    <property type="match status" value="1"/>
</dbReference>
<dbReference type="NCBIfam" id="NF002060">
    <property type="entry name" value="PRK00892.1"/>
    <property type="match status" value="1"/>
</dbReference>
<evidence type="ECO:0000256" key="4">
    <source>
        <dbReference type="ARBA" id="ARBA00022737"/>
    </source>
</evidence>
<evidence type="ECO:0000256" key="2">
    <source>
        <dbReference type="ARBA" id="ARBA00022556"/>
    </source>
</evidence>
<dbReference type="InterPro" id="IPR001451">
    <property type="entry name" value="Hexapep"/>
</dbReference>
<feature type="domain" description="UDP-3-O-[3-hydroxymyristoyl] glucosamine N-acyltransferase non-repeat region" evidence="8">
    <location>
        <begin position="24"/>
        <end position="90"/>
    </location>
</feature>
<dbReference type="Proteomes" id="UP001193680">
    <property type="component" value="Unassembled WGS sequence"/>
</dbReference>
<comment type="similarity">
    <text evidence="7">Belongs to the transferase hexapeptide repeat family. LpxD subfamily.</text>
</comment>
<dbReference type="CDD" id="cd03352">
    <property type="entry name" value="LbH_LpxD"/>
    <property type="match status" value="1"/>
</dbReference>
<dbReference type="InterPro" id="IPR007691">
    <property type="entry name" value="LpxD"/>
</dbReference>